<evidence type="ECO:0000313" key="1">
    <source>
        <dbReference type="EMBL" id="MBB3023265.1"/>
    </source>
</evidence>
<dbReference type="RefSeq" id="WP_183376280.1">
    <property type="nucleotide sequence ID" value="NZ_CBCSFZ010000045.1"/>
</dbReference>
<keyword evidence="2" id="KW-1185">Reference proteome</keyword>
<dbReference type="EMBL" id="JACHWP010000003">
    <property type="protein sequence ID" value="MBB3023265.1"/>
    <property type="molecule type" value="Genomic_DNA"/>
</dbReference>
<evidence type="ECO:0000313" key="2">
    <source>
        <dbReference type="Proteomes" id="UP000568050"/>
    </source>
</evidence>
<proteinExistence type="predicted"/>
<dbReference type="AlphaFoldDB" id="A0A839QU53"/>
<sequence length="231" mass="25082">MSHRLLADDPIDLDAVHSLVRSRYPEATHNLDTIEIGQGASLTSAGERELTLEPGDAEGMEDLIVAIARRIGGKAELEGGHEIEPSRFDVPALDVISPYALEEDDTLAVVKGLIREAVLDEGPHANGAAHQISAAVFPFADVIVRARPLFDGEVMTVAHVDWVKEGAVRYHVSLTQRPDREEGQGLDDAARRRMEREAYLACAAVAKQLHEKVGGFIVDGDGFLVNPDDIH</sequence>
<protein>
    <submittedName>
        <fullName evidence="1">Uncharacterized protein</fullName>
    </submittedName>
</protein>
<accession>A0A839QU53</accession>
<gene>
    <name evidence="1" type="ORF">FHX50_001550</name>
</gene>
<reference evidence="1 2" key="1">
    <citation type="submission" date="2020-08" db="EMBL/GenBank/DDBJ databases">
        <title>Sequencing the genomes of 1000 actinobacteria strains.</title>
        <authorList>
            <person name="Klenk H.-P."/>
        </authorList>
    </citation>
    <scope>NUCLEOTIDE SEQUENCE [LARGE SCALE GENOMIC DNA]</scope>
    <source>
        <strain evidence="1 2">DSM 23040</strain>
    </source>
</reference>
<comment type="caution">
    <text evidence="1">The sequence shown here is derived from an EMBL/GenBank/DDBJ whole genome shotgun (WGS) entry which is preliminary data.</text>
</comment>
<dbReference type="Proteomes" id="UP000568050">
    <property type="component" value="Unassembled WGS sequence"/>
</dbReference>
<name>A0A839QU53_9MICO</name>
<organism evidence="1 2">
    <name type="scientific">Helcobacillus massiliensis</name>
    <dbReference type="NCBI Taxonomy" id="521392"/>
    <lineage>
        <taxon>Bacteria</taxon>
        <taxon>Bacillati</taxon>
        <taxon>Actinomycetota</taxon>
        <taxon>Actinomycetes</taxon>
        <taxon>Micrococcales</taxon>
        <taxon>Dermabacteraceae</taxon>
        <taxon>Helcobacillus</taxon>
    </lineage>
</organism>